<evidence type="ECO:0000313" key="3">
    <source>
        <dbReference type="Proteomes" id="UP000265692"/>
    </source>
</evidence>
<organism evidence="2 3">
    <name type="scientific">Ureibacillus yapensis</name>
    <dbReference type="NCBI Taxonomy" id="2304605"/>
    <lineage>
        <taxon>Bacteria</taxon>
        <taxon>Bacillati</taxon>
        <taxon>Bacillota</taxon>
        <taxon>Bacilli</taxon>
        <taxon>Bacillales</taxon>
        <taxon>Caryophanaceae</taxon>
        <taxon>Ureibacillus</taxon>
    </lineage>
</organism>
<accession>A0A396S5A9</accession>
<dbReference type="InterPro" id="IPR005370">
    <property type="entry name" value="UPF0180"/>
</dbReference>
<dbReference type="OrthoDB" id="1708042at2"/>
<keyword evidence="3" id="KW-1185">Reference proteome</keyword>
<comment type="caution">
    <text evidence="2">The sequence shown here is derived from an EMBL/GenBank/DDBJ whole genome shotgun (WGS) entry which is preliminary data.</text>
</comment>
<dbReference type="Proteomes" id="UP000265692">
    <property type="component" value="Unassembled WGS sequence"/>
</dbReference>
<proteinExistence type="inferred from homology"/>
<dbReference type="AlphaFoldDB" id="A0A396S5A9"/>
<dbReference type="NCBIfam" id="NF002845">
    <property type="entry name" value="PRK03094.1"/>
    <property type="match status" value="1"/>
</dbReference>
<gene>
    <name evidence="2" type="ORF">D1B33_13560</name>
</gene>
<name>A0A396S5A9_9BACL</name>
<dbReference type="RefSeq" id="WP_118876942.1">
    <property type="nucleotide sequence ID" value="NZ_QWEI01000008.1"/>
</dbReference>
<dbReference type="EMBL" id="QWEI01000008">
    <property type="protein sequence ID" value="RHW34675.1"/>
    <property type="molecule type" value="Genomic_DNA"/>
</dbReference>
<evidence type="ECO:0000256" key="1">
    <source>
        <dbReference type="HAMAP-Rule" id="MF_00506"/>
    </source>
</evidence>
<dbReference type="Pfam" id="PF03698">
    <property type="entry name" value="UPF0180"/>
    <property type="match status" value="1"/>
</dbReference>
<sequence length="81" mass="8840">MSHIIGVEESLTNVEQALKAKGYDVVQLRKEEDAKKCDCCVVTGQDDNFMGISETAIEGPVIEASGLSADEIVERVDKVFH</sequence>
<evidence type="ECO:0000313" key="2">
    <source>
        <dbReference type="EMBL" id="RHW34675.1"/>
    </source>
</evidence>
<comment type="similarity">
    <text evidence="1">Belongs to the UPF0180 family.</text>
</comment>
<protein>
    <recommendedName>
        <fullName evidence="1">UPF0180 protein D1B33_13560</fullName>
    </recommendedName>
</protein>
<reference evidence="2 3" key="1">
    <citation type="submission" date="2018-08" db="EMBL/GenBank/DDBJ databases">
        <title>Lysinibacillus sp. YLB-03 draft genome sequence.</title>
        <authorList>
            <person name="Yu L."/>
        </authorList>
    </citation>
    <scope>NUCLEOTIDE SEQUENCE [LARGE SCALE GENOMIC DNA]</scope>
    <source>
        <strain evidence="2 3">YLB-03</strain>
    </source>
</reference>
<dbReference type="HAMAP" id="MF_00506">
    <property type="entry name" value="UPF0180"/>
    <property type="match status" value="1"/>
</dbReference>